<reference evidence="7" key="1">
    <citation type="journal article" date="2014" name="Int. J. Syst. Evol. Microbiol.">
        <title>Complete genome sequence of Corynebacterium casei LMG S-19264T (=DSM 44701T), isolated from a smear-ripened cheese.</title>
        <authorList>
            <consortium name="US DOE Joint Genome Institute (JGI-PGF)"/>
            <person name="Walter F."/>
            <person name="Albersmeier A."/>
            <person name="Kalinowski J."/>
            <person name="Ruckert C."/>
        </authorList>
    </citation>
    <scope>NUCLEOTIDE SEQUENCE</scope>
    <source>
        <strain evidence="7">CGMCC 1.15880</strain>
    </source>
</reference>
<evidence type="ECO:0000256" key="6">
    <source>
        <dbReference type="RuleBase" id="RU004516"/>
    </source>
</evidence>
<dbReference type="AlphaFoldDB" id="A0A916VNJ7"/>
<dbReference type="NCBIfam" id="NF005729">
    <property type="entry name" value="PRK07546.1-3"/>
    <property type="match status" value="1"/>
</dbReference>
<dbReference type="RefSeq" id="WP_188672029.1">
    <property type="nucleotide sequence ID" value="NZ_BMKA01000002.1"/>
</dbReference>
<evidence type="ECO:0000256" key="3">
    <source>
        <dbReference type="ARBA" id="ARBA00014472"/>
    </source>
</evidence>
<gene>
    <name evidence="7" type="ORF">GCM10011498_11910</name>
</gene>
<dbReference type="Gene3D" id="3.30.470.10">
    <property type="match status" value="1"/>
</dbReference>
<keyword evidence="4 6" id="KW-0663">Pyridoxal phosphate</keyword>
<dbReference type="InterPro" id="IPR043132">
    <property type="entry name" value="BCAT-like_C"/>
</dbReference>
<evidence type="ECO:0000256" key="5">
    <source>
        <dbReference type="RuleBase" id="RU004106"/>
    </source>
</evidence>
<comment type="cofactor">
    <cofactor evidence="1 6">
        <name>pyridoxal 5'-phosphate</name>
        <dbReference type="ChEBI" id="CHEBI:597326"/>
    </cofactor>
</comment>
<dbReference type="EMBL" id="BMKA01000002">
    <property type="protein sequence ID" value="GGA13513.1"/>
    <property type="molecule type" value="Genomic_DNA"/>
</dbReference>
<protein>
    <recommendedName>
        <fullName evidence="3">Probable branched-chain-amino-acid aminotransferase</fullName>
    </recommendedName>
</protein>
<dbReference type="Gene3D" id="3.20.10.10">
    <property type="entry name" value="D-amino Acid Aminotransferase, subunit A, domain 2"/>
    <property type="match status" value="1"/>
</dbReference>
<evidence type="ECO:0000313" key="8">
    <source>
        <dbReference type="Proteomes" id="UP000628017"/>
    </source>
</evidence>
<evidence type="ECO:0000256" key="1">
    <source>
        <dbReference type="ARBA" id="ARBA00001933"/>
    </source>
</evidence>
<dbReference type="GO" id="GO:0008483">
    <property type="term" value="F:transaminase activity"/>
    <property type="evidence" value="ECO:0007669"/>
    <property type="project" value="UniProtKB-KW"/>
</dbReference>
<dbReference type="Proteomes" id="UP000628017">
    <property type="component" value="Unassembled WGS sequence"/>
</dbReference>
<dbReference type="SUPFAM" id="SSF56752">
    <property type="entry name" value="D-aminoacid aminotransferase-like PLP-dependent enzymes"/>
    <property type="match status" value="1"/>
</dbReference>
<dbReference type="InterPro" id="IPR036038">
    <property type="entry name" value="Aminotransferase-like"/>
</dbReference>
<dbReference type="InterPro" id="IPR018300">
    <property type="entry name" value="Aminotrans_IV_CS"/>
</dbReference>
<evidence type="ECO:0000256" key="2">
    <source>
        <dbReference type="ARBA" id="ARBA00009320"/>
    </source>
</evidence>
<comment type="caution">
    <text evidence="7">The sequence shown here is derived from an EMBL/GenBank/DDBJ whole genome shotgun (WGS) entry which is preliminary data.</text>
</comment>
<proteinExistence type="inferred from homology"/>
<accession>A0A916VNJ7</accession>
<sequence length="211" mass="22864">MEGTLRDLAPAGLVVIETLGYSPKDGFARLGLHMDRAEATCARLDIPFDRGEALHSLGTAVDMLPARVRMTIDLDGRIGVSTSELTTPPQVWRVGISDVVLRSDDPWLQVKTSNRAVYDRVRAKMPDDVEELIFLNENGHLCEGTITNLFVGRDGVLLTPPLSSGLLAGVLRQELLDTGRAQEALLTPQDLQGAEIFVGNSLRGLIPAVLV</sequence>
<dbReference type="PROSITE" id="PS00770">
    <property type="entry name" value="AA_TRANSFER_CLASS_4"/>
    <property type="match status" value="1"/>
</dbReference>
<keyword evidence="8" id="KW-1185">Reference proteome</keyword>
<dbReference type="InterPro" id="IPR001544">
    <property type="entry name" value="Aminotrans_IV"/>
</dbReference>
<evidence type="ECO:0000256" key="4">
    <source>
        <dbReference type="ARBA" id="ARBA00022898"/>
    </source>
</evidence>
<reference evidence="7" key="2">
    <citation type="submission" date="2020-09" db="EMBL/GenBank/DDBJ databases">
        <authorList>
            <person name="Sun Q."/>
            <person name="Zhou Y."/>
        </authorList>
    </citation>
    <scope>NUCLEOTIDE SEQUENCE</scope>
    <source>
        <strain evidence="7">CGMCC 1.15880</strain>
    </source>
</reference>
<organism evidence="7 8">
    <name type="scientific">Neptunicoccus cionae</name>
    <dbReference type="NCBI Taxonomy" id="2035344"/>
    <lineage>
        <taxon>Bacteria</taxon>
        <taxon>Pseudomonadati</taxon>
        <taxon>Pseudomonadota</taxon>
        <taxon>Alphaproteobacteria</taxon>
        <taxon>Rhodobacterales</taxon>
        <taxon>Paracoccaceae</taxon>
        <taxon>Neptunicoccus</taxon>
    </lineage>
</organism>
<dbReference type="Pfam" id="PF01063">
    <property type="entry name" value="Aminotran_4"/>
    <property type="match status" value="1"/>
</dbReference>
<keyword evidence="7" id="KW-0032">Aminotransferase</keyword>
<name>A0A916VNJ7_9RHOB</name>
<dbReference type="InterPro" id="IPR043131">
    <property type="entry name" value="BCAT-like_N"/>
</dbReference>
<evidence type="ECO:0000313" key="7">
    <source>
        <dbReference type="EMBL" id="GGA13513.1"/>
    </source>
</evidence>
<keyword evidence="7" id="KW-0808">Transferase</keyword>
<comment type="similarity">
    <text evidence="2 5">Belongs to the class-IV pyridoxal-phosphate-dependent aminotransferase family.</text>
</comment>